<reference evidence="2" key="1">
    <citation type="submission" date="2020-12" db="EMBL/GenBank/DDBJ databases">
        <title>Hymenobacter sp.</title>
        <authorList>
            <person name="Kim M.K."/>
        </authorList>
    </citation>
    <scope>NUCLEOTIDE SEQUENCE [LARGE SCALE GENOMIC DNA]</scope>
    <source>
        <strain evidence="2">BT553</strain>
    </source>
</reference>
<proteinExistence type="predicted"/>
<organism evidence="1 2">
    <name type="scientific">Sphingomonas mollis</name>
    <dbReference type="NCBI Taxonomy" id="2795726"/>
    <lineage>
        <taxon>Bacteria</taxon>
        <taxon>Pseudomonadati</taxon>
        <taxon>Pseudomonadota</taxon>
        <taxon>Alphaproteobacteria</taxon>
        <taxon>Sphingomonadales</taxon>
        <taxon>Sphingomonadaceae</taxon>
        <taxon>Sphingomonas</taxon>
    </lineage>
</organism>
<accession>A0ABS0XRA8</accession>
<dbReference type="Proteomes" id="UP000640426">
    <property type="component" value="Unassembled WGS sequence"/>
</dbReference>
<evidence type="ECO:0000313" key="2">
    <source>
        <dbReference type="Proteomes" id="UP000640426"/>
    </source>
</evidence>
<comment type="caution">
    <text evidence="1">The sequence shown here is derived from an EMBL/GenBank/DDBJ whole genome shotgun (WGS) entry which is preliminary data.</text>
</comment>
<name>A0ABS0XRA8_9SPHN</name>
<sequence length="117" mass="12705">MAKADRLERLDIQRLELEAEYTAALVEALRRTAAGKMKLFGHQNDRASRAAIAPTIDNLNDIGEAIDEARDRLGLSPFDLHRQFAASRGPVGPQAVGEPKQAQAWLDRLAAATASDA</sequence>
<gene>
    <name evidence="1" type="ORF">JAO74_12305</name>
</gene>
<protein>
    <submittedName>
        <fullName evidence="1">Uncharacterized protein</fullName>
    </submittedName>
</protein>
<keyword evidence="2" id="KW-1185">Reference proteome</keyword>
<dbReference type="EMBL" id="JAELXS010000006">
    <property type="protein sequence ID" value="MBJ6122574.1"/>
    <property type="molecule type" value="Genomic_DNA"/>
</dbReference>
<dbReference type="RefSeq" id="WP_199038322.1">
    <property type="nucleotide sequence ID" value="NZ_JAELXS010000006.1"/>
</dbReference>
<evidence type="ECO:0000313" key="1">
    <source>
        <dbReference type="EMBL" id="MBJ6122574.1"/>
    </source>
</evidence>